<feature type="domain" description="Fe-S cluster assembly protein Dre2 N-terminal" evidence="12">
    <location>
        <begin position="26"/>
        <end position="157"/>
    </location>
</feature>
<feature type="binding site" evidence="10">
    <location>
        <position position="311"/>
    </location>
    <ligand>
        <name>[4Fe-4S] cluster</name>
        <dbReference type="ChEBI" id="CHEBI:49883"/>
    </ligand>
</feature>
<protein>
    <submittedName>
        <fullName evidence="13">Fe-S cluster assembly protein DRE2</fullName>
    </submittedName>
</protein>
<keyword evidence="3 10" id="KW-0004">4Fe-4S</keyword>
<dbReference type="AlphaFoldDB" id="A0A428QNY8"/>
<feature type="binding site" evidence="10">
    <location>
        <position position="250"/>
    </location>
    <ligand>
        <name>[2Fe-2S] cluster</name>
        <dbReference type="ChEBI" id="CHEBI:190135"/>
    </ligand>
</feature>
<accession>A0A428QNY8</accession>
<feature type="domain" description="Anamorsin C-terminal" evidence="11">
    <location>
        <begin position="232"/>
        <end position="327"/>
    </location>
</feature>
<evidence type="ECO:0000256" key="1">
    <source>
        <dbReference type="ARBA" id="ARBA00001966"/>
    </source>
</evidence>
<comment type="cofactor">
    <cofactor evidence="10">
        <name>[2Fe-2S] cluster</name>
        <dbReference type="ChEBI" id="CHEBI:190135"/>
    </cofactor>
</comment>
<dbReference type="GO" id="GO:0046872">
    <property type="term" value="F:metal ion binding"/>
    <property type="evidence" value="ECO:0007669"/>
    <property type="project" value="UniProtKB-KW"/>
</dbReference>
<dbReference type="InterPro" id="IPR031838">
    <property type="entry name" value="Dre2_N"/>
</dbReference>
<evidence type="ECO:0000313" key="13">
    <source>
        <dbReference type="EMBL" id="RSL67004.1"/>
    </source>
</evidence>
<comment type="domain">
    <text evidence="10">The N-terminal domain has structural similarity with S-adenosyl-L-methionine-dependent methyltransferases, but does not bind S-adenosyl-L-methionine. It is required for correct assembly of the 2 Fe-S clusters.</text>
</comment>
<feature type="short sequence motif" description="Cx2C motif 1" evidence="10">
    <location>
        <begin position="297"/>
        <end position="300"/>
    </location>
</feature>
<feature type="binding site" evidence="10">
    <location>
        <position position="297"/>
    </location>
    <ligand>
        <name>[4Fe-4S] cluster</name>
        <dbReference type="ChEBI" id="CHEBI:49883"/>
    </ligand>
</feature>
<dbReference type="GO" id="GO:0016226">
    <property type="term" value="P:iron-sulfur cluster assembly"/>
    <property type="evidence" value="ECO:0007669"/>
    <property type="project" value="UniProtKB-UniRule"/>
</dbReference>
<comment type="domain">
    <text evidence="10">The C-terminal domain binds 2 Fe-S clusters but is otherwise mostly in an intrinsically disordered conformation.</text>
</comment>
<evidence type="ECO:0000313" key="14">
    <source>
        <dbReference type="Proteomes" id="UP000288168"/>
    </source>
</evidence>
<feature type="binding site" evidence="10">
    <location>
        <position position="236"/>
    </location>
    <ligand>
        <name>[2Fe-2S] cluster</name>
        <dbReference type="ChEBI" id="CHEBI:190135"/>
    </ligand>
</feature>
<proteinExistence type="inferred from homology"/>
<evidence type="ECO:0000259" key="12">
    <source>
        <dbReference type="Pfam" id="PF16803"/>
    </source>
</evidence>
<feature type="short sequence motif" description="Cx2C motif 2" evidence="10">
    <location>
        <begin position="308"/>
        <end position="311"/>
    </location>
</feature>
<comment type="caution">
    <text evidence="10">Lacks conserved residue(s) required for the propagation of feature annotation.</text>
</comment>
<comment type="caution">
    <text evidence="13">The sequence shown here is derived from an EMBL/GenBank/DDBJ whole genome shotgun (WGS) entry which is preliminary data.</text>
</comment>
<name>A0A428QNY8_9HYPO</name>
<keyword evidence="9 10" id="KW-0496">Mitochondrion</keyword>
<reference evidence="13 14" key="1">
    <citation type="submission" date="2017-06" db="EMBL/GenBank/DDBJ databases">
        <title>Comparative genomic analysis of Ambrosia Fusariam Clade fungi.</title>
        <authorList>
            <person name="Stajich J.E."/>
            <person name="Carrillo J."/>
            <person name="Kijimoto T."/>
            <person name="Eskalen A."/>
            <person name="O'Donnell K."/>
            <person name="Kasson M."/>
        </authorList>
    </citation>
    <scope>NUCLEOTIDE SEQUENCE [LARGE SCALE GENOMIC DNA]</scope>
    <source>
        <strain evidence="13 14">NRRL62584</strain>
    </source>
</reference>
<evidence type="ECO:0000256" key="4">
    <source>
        <dbReference type="ARBA" id="ARBA00022490"/>
    </source>
</evidence>
<dbReference type="Pfam" id="PF05093">
    <property type="entry name" value="CIAPIN1"/>
    <property type="match status" value="1"/>
</dbReference>
<keyword evidence="5 10" id="KW-0001">2Fe-2S</keyword>
<dbReference type="EMBL" id="NKCI01000022">
    <property type="protein sequence ID" value="RSL67004.1"/>
    <property type="molecule type" value="Genomic_DNA"/>
</dbReference>
<feature type="binding site" evidence="10">
    <location>
        <position position="300"/>
    </location>
    <ligand>
        <name>[4Fe-4S] cluster</name>
        <dbReference type="ChEBI" id="CHEBI:49883"/>
    </ligand>
</feature>
<dbReference type="GO" id="GO:0005758">
    <property type="term" value="C:mitochondrial intermembrane space"/>
    <property type="evidence" value="ECO:0007669"/>
    <property type="project" value="UniProtKB-SubCell"/>
</dbReference>
<evidence type="ECO:0000256" key="10">
    <source>
        <dbReference type="HAMAP-Rule" id="MF_03115"/>
    </source>
</evidence>
<keyword evidence="14" id="KW-1185">Reference proteome</keyword>
<sequence length="334" mass="35693">MAPATLMIDPSDDFVMPVSKSVSPPKRTLLLAPPTLASHSSALSSVLADYDRSVTDLQMLDRLSAGLVKLPPSTYDVVLILADASSMLGESLALMNRAVLGPVAEALKPNGRLQSQDGNSLEESTLSKEAVLAGLVASRGGFEKPDYGDNEGAVTLKFGLKKKNQPAPLADGSVPLNLKKRNKPVEVKPVEVKPVVPAGVGFIDLSDDLDDDDLIDEDTLMTEEDLLRPINIPPECQPKAGKRRRACKDCSCGLAERLAKEDAEKRAEADKKLESVKLATDDLAEIDFTVQGKVGSCGNCSLGDAFRCDGCPYIGLPPFKPGEEVRLLNNDVQL</sequence>
<comment type="cofactor">
    <cofactor evidence="1 10">
        <name>[4Fe-4S] cluster</name>
        <dbReference type="ChEBI" id="CHEBI:49883"/>
    </cofactor>
</comment>
<evidence type="ECO:0000256" key="8">
    <source>
        <dbReference type="ARBA" id="ARBA00023014"/>
    </source>
</evidence>
<feature type="binding site" evidence="10">
    <location>
        <position position="308"/>
    </location>
    <ligand>
        <name>[4Fe-4S] cluster</name>
        <dbReference type="ChEBI" id="CHEBI:49883"/>
    </ligand>
</feature>
<dbReference type="OrthoDB" id="311633at2759"/>
<feature type="region of interest" description="Fe-S binding site B" evidence="10">
    <location>
        <begin position="297"/>
        <end position="311"/>
    </location>
</feature>
<evidence type="ECO:0000256" key="7">
    <source>
        <dbReference type="ARBA" id="ARBA00023004"/>
    </source>
</evidence>
<evidence type="ECO:0000256" key="6">
    <source>
        <dbReference type="ARBA" id="ARBA00022723"/>
    </source>
</evidence>
<comment type="similarity">
    <text evidence="2 10">Belongs to the anamorsin family.</text>
</comment>
<evidence type="ECO:0000256" key="3">
    <source>
        <dbReference type="ARBA" id="ARBA00022485"/>
    </source>
</evidence>
<organism evidence="13 14">
    <name type="scientific">Fusarium duplospermum</name>
    <dbReference type="NCBI Taxonomy" id="1325734"/>
    <lineage>
        <taxon>Eukaryota</taxon>
        <taxon>Fungi</taxon>
        <taxon>Dikarya</taxon>
        <taxon>Ascomycota</taxon>
        <taxon>Pezizomycotina</taxon>
        <taxon>Sordariomycetes</taxon>
        <taxon>Hypocreomycetidae</taxon>
        <taxon>Hypocreales</taxon>
        <taxon>Nectriaceae</taxon>
        <taxon>Fusarium</taxon>
        <taxon>Fusarium solani species complex</taxon>
    </lineage>
</organism>
<keyword evidence="8 10" id="KW-0411">Iron-sulfur</keyword>
<dbReference type="Pfam" id="PF16803">
    <property type="entry name" value="DRE2_N"/>
    <property type="match status" value="1"/>
</dbReference>
<dbReference type="GO" id="GO:0051537">
    <property type="term" value="F:2 iron, 2 sulfur cluster binding"/>
    <property type="evidence" value="ECO:0007669"/>
    <property type="project" value="UniProtKB-UniRule"/>
</dbReference>
<dbReference type="STRING" id="1325734.A0A428QNY8"/>
<dbReference type="Gene3D" id="3.40.50.11000">
    <property type="entry name" value="Fe-S cluster assembly protein Dre2, N-terminal domain"/>
    <property type="match status" value="1"/>
</dbReference>
<dbReference type="InterPro" id="IPR046408">
    <property type="entry name" value="CIAPIN1"/>
</dbReference>
<gene>
    <name evidence="13" type="ORF">CEP54_003483</name>
</gene>
<evidence type="ECO:0000256" key="9">
    <source>
        <dbReference type="ARBA" id="ARBA00023128"/>
    </source>
</evidence>
<comment type="subcellular location">
    <subcellularLocation>
        <location evidence="10">Cytoplasm</location>
    </subcellularLocation>
    <subcellularLocation>
        <location evidence="10">Mitochondrion intermembrane space</location>
    </subcellularLocation>
</comment>
<keyword evidence="4 10" id="KW-0963">Cytoplasm</keyword>
<feature type="binding site" evidence="10">
    <location>
        <position position="252"/>
    </location>
    <ligand>
        <name>[2Fe-2S] cluster</name>
        <dbReference type="ChEBI" id="CHEBI:190135"/>
    </ligand>
</feature>
<evidence type="ECO:0000256" key="2">
    <source>
        <dbReference type="ARBA" id="ARBA00008169"/>
    </source>
</evidence>
<dbReference type="GO" id="GO:0009055">
    <property type="term" value="F:electron transfer activity"/>
    <property type="evidence" value="ECO:0007669"/>
    <property type="project" value="UniProtKB-UniRule"/>
</dbReference>
<feature type="region of interest" description="Fe-S binding site A" evidence="10">
    <location>
        <begin position="236"/>
        <end position="252"/>
    </location>
</feature>
<comment type="domain">
    <text evidence="10">The twin Cx2C motifs are involved in the recognition by the mitochondrial MIA40-ERV1 disulfide relay system. The formation of 2 disulfide bonds in the Cx2C motifs through dithiol/disulfide exchange reactions effectively traps the protein in the mitochondrial intermembrane space.</text>
</comment>
<dbReference type="HAMAP" id="MF_03115">
    <property type="entry name" value="Anamorsin"/>
    <property type="match status" value="1"/>
</dbReference>
<dbReference type="PANTHER" id="PTHR13273">
    <property type="entry name" value="ANAMORSIN"/>
    <property type="match status" value="1"/>
</dbReference>
<feature type="binding site" evidence="10">
    <location>
        <position position="247"/>
    </location>
    <ligand>
        <name>[2Fe-2S] cluster</name>
        <dbReference type="ChEBI" id="CHEBI:190135"/>
    </ligand>
</feature>
<dbReference type="GO" id="GO:0051539">
    <property type="term" value="F:4 iron, 4 sulfur cluster binding"/>
    <property type="evidence" value="ECO:0007669"/>
    <property type="project" value="UniProtKB-KW"/>
</dbReference>
<evidence type="ECO:0000256" key="5">
    <source>
        <dbReference type="ARBA" id="ARBA00022714"/>
    </source>
</evidence>
<evidence type="ECO:0000259" key="11">
    <source>
        <dbReference type="Pfam" id="PF05093"/>
    </source>
</evidence>
<dbReference type="PANTHER" id="PTHR13273:SF14">
    <property type="entry name" value="ANAMORSIN"/>
    <property type="match status" value="1"/>
</dbReference>
<dbReference type="InterPro" id="IPR007785">
    <property type="entry name" value="Anamorsin"/>
</dbReference>
<keyword evidence="7 10" id="KW-0408">Iron</keyword>
<keyword evidence="6 10" id="KW-0479">Metal-binding</keyword>
<dbReference type="Proteomes" id="UP000288168">
    <property type="component" value="Unassembled WGS sequence"/>
</dbReference>